<keyword evidence="1" id="KW-1133">Transmembrane helix</keyword>
<evidence type="ECO:0000313" key="2">
    <source>
        <dbReference type="EMBL" id="EER30271.1"/>
    </source>
</evidence>
<feature type="transmembrane region" description="Helical" evidence="1">
    <location>
        <begin position="53"/>
        <end position="73"/>
    </location>
</feature>
<dbReference type="KEGG" id="ctp:CTRG_06055"/>
<dbReference type="VEuPathDB" id="FungiDB:CTRG_06055"/>
<feature type="transmembrane region" description="Helical" evidence="1">
    <location>
        <begin position="80"/>
        <end position="102"/>
    </location>
</feature>
<gene>
    <name evidence="2" type="ORF">CTRG_06055</name>
</gene>
<proteinExistence type="predicted"/>
<organism evidence="2 3">
    <name type="scientific">Candida tropicalis (strain ATCC MYA-3404 / T1)</name>
    <name type="common">Yeast</name>
    <dbReference type="NCBI Taxonomy" id="294747"/>
    <lineage>
        <taxon>Eukaryota</taxon>
        <taxon>Fungi</taxon>
        <taxon>Dikarya</taxon>
        <taxon>Ascomycota</taxon>
        <taxon>Saccharomycotina</taxon>
        <taxon>Pichiomycetes</taxon>
        <taxon>Debaryomycetaceae</taxon>
        <taxon>Candida/Lodderomyces clade</taxon>
        <taxon>Candida</taxon>
    </lineage>
</organism>
<dbReference type="OrthoDB" id="10644171at2759"/>
<evidence type="ECO:0000256" key="1">
    <source>
        <dbReference type="SAM" id="Phobius"/>
    </source>
</evidence>
<dbReference type="Proteomes" id="UP000002037">
    <property type="component" value="Unassembled WGS sequence"/>
</dbReference>
<dbReference type="HOGENOM" id="CLU_1377954_0_0_1"/>
<protein>
    <recommendedName>
        <fullName evidence="4">Transmembrane protein</fullName>
    </recommendedName>
</protein>
<dbReference type="AlphaFoldDB" id="C5MJ12"/>
<keyword evidence="1" id="KW-0812">Transmembrane</keyword>
<reference evidence="2 3" key="1">
    <citation type="journal article" date="2009" name="Nature">
        <title>Evolution of pathogenicity and sexual reproduction in eight Candida genomes.</title>
        <authorList>
            <person name="Butler G."/>
            <person name="Rasmussen M.D."/>
            <person name="Lin M.F."/>
            <person name="Santos M.A."/>
            <person name="Sakthikumar S."/>
            <person name="Munro C.A."/>
            <person name="Rheinbay E."/>
            <person name="Grabherr M."/>
            <person name="Forche A."/>
            <person name="Reedy J.L."/>
            <person name="Agrafioti I."/>
            <person name="Arnaud M.B."/>
            <person name="Bates S."/>
            <person name="Brown A.J."/>
            <person name="Brunke S."/>
            <person name="Costanzo M.C."/>
            <person name="Fitzpatrick D.A."/>
            <person name="de Groot P.W."/>
            <person name="Harris D."/>
            <person name="Hoyer L.L."/>
            <person name="Hube B."/>
            <person name="Klis F.M."/>
            <person name="Kodira C."/>
            <person name="Lennard N."/>
            <person name="Logue M.E."/>
            <person name="Martin R."/>
            <person name="Neiman A.M."/>
            <person name="Nikolaou E."/>
            <person name="Quail M.A."/>
            <person name="Quinn J."/>
            <person name="Santos M.C."/>
            <person name="Schmitzberger F.F."/>
            <person name="Sherlock G."/>
            <person name="Shah P."/>
            <person name="Silverstein K.A."/>
            <person name="Skrzypek M.S."/>
            <person name="Soll D."/>
            <person name="Staggs R."/>
            <person name="Stansfield I."/>
            <person name="Stumpf M.P."/>
            <person name="Sudbery P.E."/>
            <person name="Srikantha T."/>
            <person name="Zeng Q."/>
            <person name="Berman J."/>
            <person name="Berriman M."/>
            <person name="Heitman J."/>
            <person name="Gow N.A."/>
            <person name="Lorenz M.C."/>
            <person name="Birren B.W."/>
            <person name="Kellis M."/>
            <person name="Cuomo C.A."/>
        </authorList>
    </citation>
    <scope>NUCLEOTIDE SEQUENCE [LARGE SCALE GENOMIC DNA]</scope>
    <source>
        <strain evidence="3">ATCC MYA-3404 / T1</strain>
    </source>
</reference>
<name>C5MJ12_CANTT</name>
<dbReference type="RefSeq" id="XP_002546577.1">
    <property type="nucleotide sequence ID" value="XM_002546531.1"/>
</dbReference>
<keyword evidence="3" id="KW-1185">Reference proteome</keyword>
<accession>C5MJ12</accession>
<dbReference type="GeneID" id="8298704"/>
<evidence type="ECO:0008006" key="4">
    <source>
        <dbReference type="Google" id="ProtNLM"/>
    </source>
</evidence>
<sequence>MGSSKLINGLKIGFSTVFRLTQLGFPSLTMMVLSSMHLYWYLDDPYRHNSEQIFTLVIYTIAFVDVLLILVIIPIFHNNISILTIFIIDIIPIILNIIYLAYSSQKIDFEPSYSSIGIGFHVITILIVLIWSGVPEIKQKGIRGLLKRRKFLYGCMFIDKTIGYKSLKDVNSLGLVEIDKGDCYDLERNGDDSKRNVL</sequence>
<feature type="transmembrane region" description="Helical" evidence="1">
    <location>
        <begin position="20"/>
        <end position="41"/>
    </location>
</feature>
<feature type="transmembrane region" description="Helical" evidence="1">
    <location>
        <begin position="114"/>
        <end position="134"/>
    </location>
</feature>
<evidence type="ECO:0000313" key="3">
    <source>
        <dbReference type="Proteomes" id="UP000002037"/>
    </source>
</evidence>
<dbReference type="EMBL" id="GG692405">
    <property type="protein sequence ID" value="EER30271.1"/>
    <property type="molecule type" value="Genomic_DNA"/>
</dbReference>
<keyword evidence="1" id="KW-0472">Membrane</keyword>